<proteinExistence type="predicted"/>
<dbReference type="AlphaFoldDB" id="B5QSC9"/>
<dbReference type="EMBL" id="AE016828">
    <property type="protein sequence ID" value="ACI15293.1"/>
    <property type="molecule type" value="Genomic_DNA"/>
</dbReference>
<sequence>MAAAVTAEQLRKQPIKMGRPLPAAFNIQGIPLLDKRTSIFPFFVPAINSVGELP</sequence>
<evidence type="ECO:0000313" key="2">
    <source>
        <dbReference type="Proteomes" id="UP000002671"/>
    </source>
</evidence>
<evidence type="ECO:0000313" key="1">
    <source>
        <dbReference type="EMBL" id="ACI15293.1"/>
    </source>
</evidence>
<reference evidence="1 2" key="2">
    <citation type="journal article" date="2009" name="Infect. Immun.">
        <title>Comparative genomics reveal extensive transposon-mediated genomic plasticity and diversity among potential effector proteins within the genus Coxiella.</title>
        <authorList>
            <person name="Beare P.A."/>
            <person name="Unsworth N."/>
            <person name="Andoh M."/>
            <person name="Voth D.E."/>
            <person name="Omsland A."/>
            <person name="Gilk S.D."/>
            <person name="Williams K.P."/>
            <person name="Sobral B.W."/>
            <person name="Kupko J.J.III."/>
            <person name="Porcella S.F."/>
            <person name="Samuel J.E."/>
            <person name="Heinzen R.A."/>
        </authorList>
    </citation>
    <scope>NUCLEOTIDE SEQUENCE [LARGE SCALE GENOMIC DNA]</scope>
    <source>
        <strain evidence="2">RSA 493 / Nine Mile phase I</strain>
    </source>
</reference>
<organism evidence="1 2">
    <name type="scientific">Coxiella burnetii (strain RSA 493 / Nine Mile phase I)</name>
    <dbReference type="NCBI Taxonomy" id="227377"/>
    <lineage>
        <taxon>Bacteria</taxon>
        <taxon>Pseudomonadati</taxon>
        <taxon>Pseudomonadota</taxon>
        <taxon>Gammaproteobacteria</taxon>
        <taxon>Legionellales</taxon>
        <taxon>Coxiellaceae</taxon>
        <taxon>Coxiella</taxon>
    </lineage>
</organism>
<dbReference type="EnsemblBacteria" id="ACI15293">
    <property type="protein sequence ID" value="ACI15293"/>
    <property type="gene ID" value="CBU_1388d"/>
</dbReference>
<reference evidence="1 2" key="1">
    <citation type="journal article" date="2003" name="Proc. Natl. Acad. Sci. U.S.A.">
        <title>Complete genome sequence of the Q-fever pathogen, Coxiella burnetii.</title>
        <authorList>
            <person name="Seshadri R."/>
            <person name="Paulsen I.T."/>
            <person name="Eisen J.A."/>
            <person name="Read T.D."/>
            <person name="Nelson K.E."/>
            <person name="Nelson W.C."/>
            <person name="Ward N.L."/>
            <person name="Tettelin H."/>
            <person name="Davidsen T.M."/>
            <person name="Beanan M.J."/>
            <person name="Deboy R.T."/>
            <person name="Daugherty S.C."/>
            <person name="Brinkac L.M."/>
            <person name="Madupu R."/>
            <person name="Dodson R.J."/>
            <person name="Khouri H.M."/>
            <person name="Lee K.H."/>
            <person name="Carty H.A."/>
            <person name="Scanlan D."/>
            <person name="Heinzen R.A."/>
            <person name="Thompson H.A."/>
            <person name="Samuel J.E."/>
            <person name="Fraser C.M."/>
            <person name="Heidelberg J.F."/>
        </authorList>
    </citation>
    <scope>NUCLEOTIDE SEQUENCE [LARGE SCALE GENOMIC DNA]</scope>
    <source>
        <strain evidence="2">RSA 493 / Nine Mile phase I</strain>
    </source>
</reference>
<gene>
    <name evidence="1" type="ORF">CBU_1388d</name>
</gene>
<dbReference type="HOGENOM" id="CLU_3042501_0_0_6"/>
<accession>B5QSC9</accession>
<dbReference type="Proteomes" id="UP000002671">
    <property type="component" value="Chromosome"/>
</dbReference>
<keyword evidence="2" id="KW-1185">Reference proteome</keyword>
<protein>
    <submittedName>
        <fullName evidence="1">Uncharacterized protein</fullName>
    </submittedName>
</protein>
<name>B5QSC9_COXBU</name>